<organism evidence="1">
    <name type="scientific">Anguilla anguilla</name>
    <name type="common">European freshwater eel</name>
    <name type="synonym">Muraena anguilla</name>
    <dbReference type="NCBI Taxonomy" id="7936"/>
    <lineage>
        <taxon>Eukaryota</taxon>
        <taxon>Metazoa</taxon>
        <taxon>Chordata</taxon>
        <taxon>Craniata</taxon>
        <taxon>Vertebrata</taxon>
        <taxon>Euteleostomi</taxon>
        <taxon>Actinopterygii</taxon>
        <taxon>Neopterygii</taxon>
        <taxon>Teleostei</taxon>
        <taxon>Anguilliformes</taxon>
        <taxon>Anguillidae</taxon>
        <taxon>Anguilla</taxon>
    </lineage>
</organism>
<dbReference type="AlphaFoldDB" id="A0A0E9UZZ8"/>
<evidence type="ECO:0000313" key="1">
    <source>
        <dbReference type="EMBL" id="JAH71367.1"/>
    </source>
</evidence>
<protein>
    <submittedName>
        <fullName evidence="1">Uncharacterized protein</fullName>
    </submittedName>
</protein>
<reference evidence="1" key="1">
    <citation type="submission" date="2014-11" db="EMBL/GenBank/DDBJ databases">
        <authorList>
            <person name="Amaro Gonzalez C."/>
        </authorList>
    </citation>
    <scope>NUCLEOTIDE SEQUENCE</scope>
</reference>
<reference evidence="1" key="2">
    <citation type="journal article" date="2015" name="Fish Shellfish Immunol.">
        <title>Early steps in the European eel (Anguilla anguilla)-Vibrio vulnificus interaction in the gills: Role of the RtxA13 toxin.</title>
        <authorList>
            <person name="Callol A."/>
            <person name="Pajuelo D."/>
            <person name="Ebbesson L."/>
            <person name="Teles M."/>
            <person name="MacKenzie S."/>
            <person name="Amaro C."/>
        </authorList>
    </citation>
    <scope>NUCLEOTIDE SEQUENCE</scope>
</reference>
<accession>A0A0E9UZZ8</accession>
<name>A0A0E9UZZ8_ANGAN</name>
<proteinExistence type="predicted"/>
<dbReference type="EMBL" id="GBXM01037210">
    <property type="protein sequence ID" value="JAH71367.1"/>
    <property type="molecule type" value="Transcribed_RNA"/>
</dbReference>
<sequence length="34" mass="4109">MFPSEFGKVHCIVSQLKKKCWKRFFKNLINPKII</sequence>